<dbReference type="SUPFAM" id="SSF53335">
    <property type="entry name" value="S-adenosyl-L-methionine-dependent methyltransferases"/>
    <property type="match status" value="1"/>
</dbReference>
<evidence type="ECO:0000313" key="2">
    <source>
        <dbReference type="EMBL" id="KAK3089508.1"/>
    </source>
</evidence>
<reference evidence="2" key="1">
    <citation type="submission" date="2019-08" db="EMBL/GenBank/DDBJ databases">
        <title>The improved chromosome-level genome for the pearl oyster Pinctada fucata martensii using PacBio sequencing and Hi-C.</title>
        <authorList>
            <person name="Zheng Z."/>
        </authorList>
    </citation>
    <scope>NUCLEOTIDE SEQUENCE</scope>
    <source>
        <strain evidence="2">ZZ-2019</strain>
        <tissue evidence="2">Adductor muscle</tissue>
    </source>
</reference>
<organism evidence="2 3">
    <name type="scientific">Pinctada imbricata</name>
    <name type="common">Atlantic pearl-oyster</name>
    <name type="synonym">Pinctada martensii</name>
    <dbReference type="NCBI Taxonomy" id="66713"/>
    <lineage>
        <taxon>Eukaryota</taxon>
        <taxon>Metazoa</taxon>
        <taxon>Spiralia</taxon>
        <taxon>Lophotrochozoa</taxon>
        <taxon>Mollusca</taxon>
        <taxon>Bivalvia</taxon>
        <taxon>Autobranchia</taxon>
        <taxon>Pteriomorphia</taxon>
        <taxon>Pterioida</taxon>
        <taxon>Pterioidea</taxon>
        <taxon>Pteriidae</taxon>
        <taxon>Pinctada</taxon>
    </lineage>
</organism>
<name>A0AA88XPR2_PINIB</name>
<keyword evidence="1" id="KW-1133">Transmembrane helix</keyword>
<proteinExistence type="predicted"/>
<dbReference type="EMBL" id="VSWD01000010">
    <property type="protein sequence ID" value="KAK3089508.1"/>
    <property type="molecule type" value="Genomic_DNA"/>
</dbReference>
<evidence type="ECO:0000313" key="3">
    <source>
        <dbReference type="Proteomes" id="UP001186944"/>
    </source>
</evidence>
<keyword evidence="1" id="KW-0472">Membrane</keyword>
<sequence>MTTAKWNCLYSCFMKKYVIPTIVLLGLVLVCALYTLYGSGHSNFVLKHNISRQVQQVFEHIARKNIWGGGNETRSGLGSLLASTVSLRECLGKWIKEYNISSIVDIPCGDANWQRFVPGMDSVRYKGFDISTYVVDRARAKNPVKNMAFGLMDITSQIPPKADLIILRDFIQHLPLKLGKRALDNARISGAKWIGVSSYPLSSNRDIKIGDYYANNVQISPFNVKNVVEICDNYSGGEKKGHPGSKFLLIRNK</sequence>
<accession>A0AA88XPR2</accession>
<evidence type="ECO:0000256" key="1">
    <source>
        <dbReference type="SAM" id="Phobius"/>
    </source>
</evidence>
<comment type="caution">
    <text evidence="2">The sequence shown here is derived from an EMBL/GenBank/DDBJ whole genome shotgun (WGS) entry which is preliminary data.</text>
</comment>
<keyword evidence="1" id="KW-0812">Transmembrane</keyword>
<keyword evidence="3" id="KW-1185">Reference proteome</keyword>
<dbReference type="InterPro" id="IPR029063">
    <property type="entry name" value="SAM-dependent_MTases_sf"/>
</dbReference>
<dbReference type="Proteomes" id="UP001186944">
    <property type="component" value="Unassembled WGS sequence"/>
</dbReference>
<dbReference type="Gene3D" id="3.40.50.150">
    <property type="entry name" value="Vaccinia Virus protein VP39"/>
    <property type="match status" value="1"/>
</dbReference>
<gene>
    <name evidence="2" type="ORF">FSP39_004160</name>
</gene>
<feature type="transmembrane region" description="Helical" evidence="1">
    <location>
        <begin position="17"/>
        <end position="37"/>
    </location>
</feature>
<protein>
    <submittedName>
        <fullName evidence="2">Uncharacterized protein</fullName>
    </submittedName>
</protein>
<dbReference type="AlphaFoldDB" id="A0AA88XPR2"/>